<reference evidence="1" key="2">
    <citation type="submission" date="2025-09" db="UniProtKB">
        <authorList>
            <consortium name="EnsemblPlants"/>
        </authorList>
    </citation>
    <scope>IDENTIFICATION</scope>
</reference>
<dbReference type="Proteomes" id="UP001732700">
    <property type="component" value="Chromosome 2A"/>
</dbReference>
<evidence type="ECO:0000313" key="2">
    <source>
        <dbReference type="Proteomes" id="UP001732700"/>
    </source>
</evidence>
<dbReference type="EnsemblPlants" id="AVESA.00010b.r2.2AG0258010.1">
    <property type="protein sequence ID" value="AVESA.00010b.r2.2AG0258010.1.CDS.1"/>
    <property type="gene ID" value="AVESA.00010b.r2.2AG0258010"/>
</dbReference>
<keyword evidence="2" id="KW-1185">Reference proteome</keyword>
<accession>A0ACD5UHU6</accession>
<protein>
    <submittedName>
        <fullName evidence="1">Uncharacterized protein</fullName>
    </submittedName>
</protein>
<name>A0ACD5UHU6_AVESA</name>
<proteinExistence type="predicted"/>
<reference evidence="1" key="1">
    <citation type="submission" date="2021-05" db="EMBL/GenBank/DDBJ databases">
        <authorList>
            <person name="Scholz U."/>
            <person name="Mascher M."/>
            <person name="Fiebig A."/>
        </authorList>
    </citation>
    <scope>NUCLEOTIDE SEQUENCE [LARGE SCALE GENOMIC DNA]</scope>
</reference>
<sequence>MGNSQKCTVGLRCWRNNLTDRLCTTGTQEEAAEAYDIAAIKFRGLNAVTNFDMSRYDVESILSSDLPVGGGAAARASKFQPDPSLPSPITSVASADMLPPSEKDYWSLLAMHYQQQQQHQLQQYPASAFETYGSGVNVDFTMGTSSHSSANTNTNGGTVWGGAGAAGHQEDRQSNSYCSNIPYASMVSGSAAGYQQEGSTGNNGTWVTSNPSTAPQFYNYLFGME</sequence>
<evidence type="ECO:0000313" key="1">
    <source>
        <dbReference type="EnsemblPlants" id="AVESA.00010b.r2.2AG0258010.1.CDS.1"/>
    </source>
</evidence>
<organism evidence="1 2">
    <name type="scientific">Avena sativa</name>
    <name type="common">Oat</name>
    <dbReference type="NCBI Taxonomy" id="4498"/>
    <lineage>
        <taxon>Eukaryota</taxon>
        <taxon>Viridiplantae</taxon>
        <taxon>Streptophyta</taxon>
        <taxon>Embryophyta</taxon>
        <taxon>Tracheophyta</taxon>
        <taxon>Spermatophyta</taxon>
        <taxon>Magnoliopsida</taxon>
        <taxon>Liliopsida</taxon>
        <taxon>Poales</taxon>
        <taxon>Poaceae</taxon>
        <taxon>BOP clade</taxon>
        <taxon>Pooideae</taxon>
        <taxon>Poodae</taxon>
        <taxon>Poeae</taxon>
        <taxon>Poeae Chloroplast Group 1 (Aveneae type)</taxon>
        <taxon>Aveninae</taxon>
        <taxon>Avena</taxon>
    </lineage>
</organism>